<dbReference type="InterPro" id="IPR041679">
    <property type="entry name" value="DNA2/NAM7-like_C"/>
</dbReference>
<keyword evidence="2" id="KW-0963">Cytoplasm</keyword>
<keyword evidence="12" id="KW-0378">Hydrolase</keyword>
<dbReference type="GO" id="GO:0004386">
    <property type="term" value="F:helicase activity"/>
    <property type="evidence" value="ECO:0007669"/>
    <property type="project" value="InterPro"/>
</dbReference>
<evidence type="ECO:0000256" key="1">
    <source>
        <dbReference type="ARBA" id="ARBA00004496"/>
    </source>
</evidence>
<dbReference type="OrthoDB" id="2423195at2759"/>
<feature type="zinc finger region" description="C3H1-type" evidence="8">
    <location>
        <begin position="8"/>
        <end position="35"/>
    </location>
</feature>
<evidence type="ECO:0000313" key="13">
    <source>
        <dbReference type="Proteomes" id="UP000799750"/>
    </source>
</evidence>
<feature type="domain" description="RZ-type" evidence="11">
    <location>
        <begin position="1839"/>
        <end position="1915"/>
    </location>
</feature>
<keyword evidence="5" id="KW-0347">Helicase</keyword>
<dbReference type="GO" id="GO:0008270">
    <property type="term" value="F:zinc ion binding"/>
    <property type="evidence" value="ECO:0007669"/>
    <property type="project" value="UniProtKB-KW"/>
</dbReference>
<evidence type="ECO:0000256" key="6">
    <source>
        <dbReference type="ARBA" id="ARBA00022833"/>
    </source>
</evidence>
<evidence type="ECO:0000256" key="5">
    <source>
        <dbReference type="ARBA" id="ARBA00022806"/>
    </source>
</evidence>
<dbReference type="GO" id="GO:0031380">
    <property type="term" value="C:nuclear RNA-directed RNA polymerase complex"/>
    <property type="evidence" value="ECO:0007669"/>
    <property type="project" value="TreeGrafter"/>
</dbReference>
<sequence>MAGREADKRNKVPCRYINTPEGCHRKPCPYSHDPDIIANAKKKLCNFFLKPGGCNNGDSCAFSHDLNDTVRQPHADPLNSKLSQVRQTNWRQASNTSTRGVLTTSTNGVTPIPPSDGSNGGLQRITELLAVDLDGSNEHVIQVFMSRILPFFQAITHPNVVASGLLETPVYNIYNAIFGPFGQRTVKVFSSLANIFDLLSIEALEATSAVLVKTVDLNGAAPITEGLSPVVEVLAAALFSYGGSHDERVLRSQKNVERLKRRLGIGSSIPTAQQPIPDKRKATFDIIRDPPGWLSGKGRRHNNDSENIRDISILPTSEEILSSRLEYLPPMDPSELHLPGVEGLLDRHFRLLREDTIGQLRDAIRIELQRLQNPTETQHNGPTGHQGVRTHSYPQLQLSGLRCDQHNGLEFIVYFKQPKQLEKLSEKERREWWERSRRLQKDTLVCIVDASGSAIFCMIADSSQRDMQHDATSSEAQKQHKKLTVQPPPETLARHPEWASVTMRPVNTDDASTKTLLWRFADSGGGRNRSHDLLVEFPGVLLPSFQPTLKALQTMSESADLPFAEILPPNTGGTLEVPPPVYAQQAGHYFELDCILKDGQTLRLYPGAAFDINALRSGSTLDEAQADALVAALSRRLAAIQGPPGTGKSYTGVSLIKVLLANKIRAKLGPILLITYTNHALDQIMEHLNEHGVTQMIRMGSRSKSEVLIPLNLRNVASKMEKTKEEKRQTWNIISHLKDDIRDIDNIIQKISKVGTPRGLEEYLKSNHPQHYTAFFGRDGEGHKDQNGFQEVHHDRSRIIPDWLSGRRAFNLADYAKLPNPSSRTLISAQTLQHKPLLLMTLQERQATHEYWLRDARESLEINFLSAVELYNEHKKEHDRIRNELDLSCLQQANVIGVTTSGLARNIDLLRRLQAKVLVCEEAGEVLEAHVLTALLPSVQHAILIGDHLQLRPQIQNYELQHDNPRGEQYSLDVSLFERLVQPWISSTPRLPFSTLETQRRMHPSIAQLIREPLYPLLKDAELVKAYPDVAGLKRRLYWLDHDHSEAGSDANDIVSTSHSNDFEVEMTASLVSHLVRQGAYQANDIAVLTPYLGQLMKIRRKRASRFEVTLGERDVDEIERAGISMDQGERPTMVKTTLLNTLKVATIDNFQGEEAKVVVISLVRCNPQNKCGFLRTSNRINVLLSRAKHGMYIIGNSRTSSHVPMWSDVISILQRDGNIGPMLELCCPRHQDTPIRVSSPDEFVRFSPEGGCDMKCSQRLSCGHACLQRCHSAVLHDAVKCLEACTRTKPGCEHLCPLPCGENCHDRCQIMLQDVNVFLGCGHRVTSLPCWQAQDPSKILCTVEVERNVEACGHTVKVKCHQDVKNAEFQCQAPCGGDQNCGHACKKPCYYCKANDGDNGHGLCTQPCHRDYETCNHRCQTPCHGQEPCSLCDHPCDVRCSHSKCSNICSEPCAPCAEPSCASCCPHSHCSMPCAAPCDWLPCSKRCEKTMACGHQCPSVCGEHCPEVRYCQICATDDIKNQIPATNLDGNGLPLSIKSSEPFSDQLKKVPTCPSCRGSLRDVCRYGRIVRRALLDEGTKRFASWAQATYIPLAEEFHAAEQSLIFSEKLFEEATTLLDRSLKSLEGKRGVQIKNIWNATRSSTRYAKFKTLRPQLLKYLQKVRKDETPVEKVWQMVEAARRRQGKTVREIGLDSQVSLTTFHIMADSLLLRCDIAIVADFLDQLAQDPARFVDATFSVHLKFNREDCVQLIEASKTARDFEREIEGHIFYAHYCALERSRCPSPARSEVLKLDGEAHIEQAHALCKLHGGSPKVAALVPEVKAVEVALNGGTFISTVSPEERLAILAAMKKEFSGTGHWYTCINGHPFTVGECGMPMETARCPTCGETIGGRNHEAVEGVSRAEELEMEFARLSV</sequence>
<comment type="subcellular location">
    <subcellularLocation>
        <location evidence="1">Cytoplasm</location>
    </subcellularLocation>
</comment>
<dbReference type="InterPro" id="IPR036855">
    <property type="entry name" value="Znf_CCCH_sf"/>
</dbReference>
<gene>
    <name evidence="12" type="ORF">BU16DRAFT_570182</name>
</gene>
<evidence type="ECO:0000256" key="7">
    <source>
        <dbReference type="ARBA" id="ARBA00022859"/>
    </source>
</evidence>
<dbReference type="Proteomes" id="UP000799750">
    <property type="component" value="Unassembled WGS sequence"/>
</dbReference>
<dbReference type="GO" id="GO:0005737">
    <property type="term" value="C:cytoplasm"/>
    <property type="evidence" value="ECO:0007669"/>
    <property type="project" value="UniProtKB-SubCell"/>
</dbReference>
<feature type="domain" description="C3H1-type" evidence="10">
    <location>
        <begin position="39"/>
        <end position="67"/>
    </location>
</feature>
<keyword evidence="4 8" id="KW-0863">Zinc-finger</keyword>
<feature type="zinc finger region" description="C3H1-type" evidence="8">
    <location>
        <begin position="39"/>
        <end position="67"/>
    </location>
</feature>
<dbReference type="GO" id="GO:0016787">
    <property type="term" value="F:hydrolase activity"/>
    <property type="evidence" value="ECO:0007669"/>
    <property type="project" value="UniProtKB-KW"/>
</dbReference>
<organism evidence="12 13">
    <name type="scientific">Lophium mytilinum</name>
    <dbReference type="NCBI Taxonomy" id="390894"/>
    <lineage>
        <taxon>Eukaryota</taxon>
        <taxon>Fungi</taxon>
        <taxon>Dikarya</taxon>
        <taxon>Ascomycota</taxon>
        <taxon>Pezizomycotina</taxon>
        <taxon>Dothideomycetes</taxon>
        <taxon>Pleosporomycetidae</taxon>
        <taxon>Mytilinidiales</taxon>
        <taxon>Mytilinidiaceae</taxon>
        <taxon>Lophium</taxon>
    </lineage>
</organism>
<dbReference type="PROSITE" id="PS50103">
    <property type="entry name" value="ZF_C3H1"/>
    <property type="match status" value="2"/>
</dbReference>
<dbReference type="Pfam" id="PF13087">
    <property type="entry name" value="AAA_12"/>
    <property type="match status" value="1"/>
</dbReference>
<dbReference type="InterPro" id="IPR047187">
    <property type="entry name" value="SF1_C_Upf1"/>
</dbReference>
<keyword evidence="13" id="KW-1185">Reference proteome</keyword>
<dbReference type="InterPro" id="IPR027417">
    <property type="entry name" value="P-loop_NTPase"/>
</dbReference>
<dbReference type="SUPFAM" id="SSF52540">
    <property type="entry name" value="P-loop containing nucleoside triphosphate hydrolases"/>
    <property type="match status" value="1"/>
</dbReference>
<proteinExistence type="predicted"/>
<dbReference type="PANTHER" id="PTHR10887:SF445">
    <property type="entry name" value="NFX1-TYPE ZINC FINGER-CONTAINING PROTEIN 1"/>
    <property type="match status" value="1"/>
</dbReference>
<dbReference type="CDD" id="cd17936">
    <property type="entry name" value="EEXXEc_NFX1"/>
    <property type="match status" value="1"/>
</dbReference>
<dbReference type="PROSITE" id="PS51981">
    <property type="entry name" value="ZF_RZ"/>
    <property type="match status" value="1"/>
</dbReference>
<dbReference type="SUPFAM" id="SSF90229">
    <property type="entry name" value="CCCH zinc finger"/>
    <property type="match status" value="1"/>
</dbReference>
<keyword evidence="5" id="KW-0547">Nucleotide-binding</keyword>
<reference evidence="12" key="1">
    <citation type="journal article" date="2020" name="Stud. Mycol.">
        <title>101 Dothideomycetes genomes: a test case for predicting lifestyles and emergence of pathogens.</title>
        <authorList>
            <person name="Haridas S."/>
            <person name="Albert R."/>
            <person name="Binder M."/>
            <person name="Bloem J."/>
            <person name="Labutti K."/>
            <person name="Salamov A."/>
            <person name="Andreopoulos B."/>
            <person name="Baker S."/>
            <person name="Barry K."/>
            <person name="Bills G."/>
            <person name="Bluhm B."/>
            <person name="Cannon C."/>
            <person name="Castanera R."/>
            <person name="Culley D."/>
            <person name="Daum C."/>
            <person name="Ezra D."/>
            <person name="Gonzalez J."/>
            <person name="Henrissat B."/>
            <person name="Kuo A."/>
            <person name="Liang C."/>
            <person name="Lipzen A."/>
            <person name="Lutzoni F."/>
            <person name="Magnuson J."/>
            <person name="Mondo S."/>
            <person name="Nolan M."/>
            <person name="Ohm R."/>
            <person name="Pangilinan J."/>
            <person name="Park H.-J."/>
            <person name="Ramirez L."/>
            <person name="Alfaro M."/>
            <person name="Sun H."/>
            <person name="Tritt A."/>
            <person name="Yoshinaga Y."/>
            <person name="Zwiers L.-H."/>
            <person name="Turgeon B."/>
            <person name="Goodwin S."/>
            <person name="Spatafora J."/>
            <person name="Crous P."/>
            <person name="Grigoriev I."/>
        </authorList>
    </citation>
    <scope>NUCLEOTIDE SEQUENCE</scope>
    <source>
        <strain evidence="12">CBS 269.34</strain>
    </source>
</reference>
<evidence type="ECO:0000259" key="10">
    <source>
        <dbReference type="PROSITE" id="PS50103"/>
    </source>
</evidence>
<evidence type="ECO:0000256" key="2">
    <source>
        <dbReference type="ARBA" id="ARBA00022490"/>
    </source>
</evidence>
<dbReference type="InterPro" id="IPR046439">
    <property type="entry name" value="ZF_RZ_dom"/>
</dbReference>
<dbReference type="FunFam" id="3.40.50.300:FF:001660">
    <property type="entry name" value="NF-X1 finger and helicase protein, putative"/>
    <property type="match status" value="1"/>
</dbReference>
<keyword evidence="7" id="KW-0391">Immunity</keyword>
<dbReference type="Pfam" id="PF13086">
    <property type="entry name" value="AAA_11"/>
    <property type="match status" value="1"/>
</dbReference>
<evidence type="ECO:0000256" key="8">
    <source>
        <dbReference type="PROSITE-ProRule" id="PRU00723"/>
    </source>
</evidence>
<evidence type="ECO:0000256" key="3">
    <source>
        <dbReference type="ARBA" id="ARBA00022723"/>
    </source>
</evidence>
<evidence type="ECO:0000259" key="11">
    <source>
        <dbReference type="PROSITE" id="PS51981"/>
    </source>
</evidence>
<dbReference type="PANTHER" id="PTHR10887">
    <property type="entry name" value="DNA2/NAM7 HELICASE FAMILY"/>
    <property type="match status" value="1"/>
</dbReference>
<dbReference type="GO" id="GO:0031048">
    <property type="term" value="P:regulatory ncRNA-mediated heterochromatin formation"/>
    <property type="evidence" value="ECO:0007669"/>
    <property type="project" value="TreeGrafter"/>
</dbReference>
<accession>A0A6A6RA61</accession>
<protein>
    <submittedName>
        <fullName evidence="12">P-loop containing nucleoside triphosphate hydrolase protein</fullName>
    </submittedName>
</protein>
<feature type="region of interest" description="Disordered" evidence="9">
    <location>
        <begin position="90"/>
        <end position="117"/>
    </location>
</feature>
<dbReference type="EMBL" id="MU004183">
    <property type="protein sequence ID" value="KAF2500633.1"/>
    <property type="molecule type" value="Genomic_DNA"/>
</dbReference>
<dbReference type="Pfam" id="PF20173">
    <property type="entry name" value="ZnF_RZ-type"/>
    <property type="match status" value="1"/>
</dbReference>
<evidence type="ECO:0000256" key="9">
    <source>
        <dbReference type="SAM" id="MobiDB-lite"/>
    </source>
</evidence>
<keyword evidence="6 8" id="KW-0862">Zinc</keyword>
<dbReference type="CDD" id="cd18808">
    <property type="entry name" value="SF1_C_Upf1"/>
    <property type="match status" value="1"/>
</dbReference>
<dbReference type="Gene3D" id="3.40.50.300">
    <property type="entry name" value="P-loop containing nucleotide triphosphate hydrolases"/>
    <property type="match status" value="2"/>
</dbReference>
<feature type="region of interest" description="Disordered" evidence="9">
    <location>
        <begin position="467"/>
        <end position="493"/>
    </location>
</feature>
<dbReference type="InterPro" id="IPR045055">
    <property type="entry name" value="DNA2/NAM7-like"/>
</dbReference>
<evidence type="ECO:0000313" key="12">
    <source>
        <dbReference type="EMBL" id="KAF2500633.1"/>
    </source>
</evidence>
<dbReference type="SMART" id="SM00356">
    <property type="entry name" value="ZnF_C3H1"/>
    <property type="match status" value="2"/>
</dbReference>
<keyword evidence="5" id="KW-0067">ATP-binding</keyword>
<dbReference type="GO" id="GO:0002376">
    <property type="term" value="P:immune system process"/>
    <property type="evidence" value="ECO:0007669"/>
    <property type="project" value="UniProtKB-KW"/>
</dbReference>
<feature type="compositionally biased region" description="Polar residues" evidence="9">
    <location>
        <begin position="90"/>
        <end position="109"/>
    </location>
</feature>
<feature type="domain" description="C3H1-type" evidence="10">
    <location>
        <begin position="8"/>
        <end position="35"/>
    </location>
</feature>
<dbReference type="InterPro" id="IPR000571">
    <property type="entry name" value="Znf_CCCH"/>
</dbReference>
<keyword evidence="3 8" id="KW-0479">Metal-binding</keyword>
<name>A0A6A6RA61_9PEZI</name>
<dbReference type="InterPro" id="IPR041677">
    <property type="entry name" value="DNA2/NAM7_AAA_11"/>
</dbReference>
<evidence type="ECO:0000256" key="4">
    <source>
        <dbReference type="ARBA" id="ARBA00022771"/>
    </source>
</evidence>